<dbReference type="Pfam" id="PF07004">
    <property type="entry name" value="SHIPPO-rpt"/>
    <property type="match status" value="5"/>
</dbReference>
<comment type="caution">
    <text evidence="2">The sequence shown here is derived from an EMBL/GenBank/DDBJ whole genome shotgun (WGS) entry which is preliminary data.</text>
</comment>
<accession>A0A4Z1TBM4</accession>
<dbReference type="PANTHER" id="PTHR21580">
    <property type="entry name" value="SHIPPO-1-RELATED"/>
    <property type="match status" value="1"/>
</dbReference>
<dbReference type="InterPro" id="IPR010736">
    <property type="entry name" value="SHIPPO-rpt"/>
</dbReference>
<gene>
    <name evidence="2" type="ORF">GMRT_15873</name>
</gene>
<reference evidence="2 3" key="1">
    <citation type="submission" date="2019-05" db="EMBL/GenBank/DDBJ databases">
        <title>The compact genome of Giardia muris reveals important steps in the evolution of intestinal protozoan parasites.</title>
        <authorList>
            <person name="Xu F."/>
            <person name="Jimenez-Gonzalez A."/>
            <person name="Einarsson E."/>
            <person name="Astvaldsson A."/>
            <person name="Peirasmaki D."/>
            <person name="Eckmann L."/>
            <person name="Andersson J.O."/>
            <person name="Svard S.G."/>
            <person name="Jerlstrom-Hultqvist J."/>
        </authorList>
    </citation>
    <scope>NUCLEOTIDE SEQUENCE [LARGE SCALE GENOMIC DNA]</scope>
    <source>
        <strain evidence="2 3">Roberts-Thomson</strain>
    </source>
</reference>
<feature type="compositionally biased region" description="Polar residues" evidence="1">
    <location>
        <begin position="291"/>
        <end position="305"/>
    </location>
</feature>
<evidence type="ECO:0000256" key="1">
    <source>
        <dbReference type="SAM" id="MobiDB-lite"/>
    </source>
</evidence>
<dbReference type="PANTHER" id="PTHR21580:SF28">
    <property type="entry name" value="BOREALIN N-TERMINAL DOMAIN-CONTAINING PROTEIN-RELATED"/>
    <property type="match status" value="1"/>
</dbReference>
<dbReference type="InterPro" id="IPR051291">
    <property type="entry name" value="CIMAP"/>
</dbReference>
<evidence type="ECO:0000313" key="2">
    <source>
        <dbReference type="EMBL" id="TNJ29921.1"/>
    </source>
</evidence>
<sequence length="518" mass="55451">MSTIFDSIRSDTPGPGRYNDVKLDLTHPTEPAFTIQNRHELSVFETPGPNAYTLPPVGDQHGCLIASRYNSPKPPDSPGPGAYRPGETSLSQQGFSFSDRHTDLYACERLGTPAPNEYDVSREGIGSAKGSVGFSFKSRIAGRGPFDMISWTPSPLEYTIEPKAKARVTQAETIGRRLPDTPIPEVPAPNQYPNVSETFLATQRPAAPAFTIGYRPDHGGIFDSVPTSTIPPDAYNVDKMVPNGGKITVSGVSIAGRPKDLSLQEKSALPGPGAYFPDNSTASGSGTSGSQNSVESGKGSENTLPSIRPVQRTATYDGARQRGGKIGTRPPGNALIRGQNGLGLEDNARVGPGTYETNVSTLDKRGGTVSSRYPVQETTLGEGPARYNIRDLVDRLKPRAQAAPMLNGRSNDYGDPFTTKYTNNKLGPAAYHLGTEVSEVPLQGCSRELSSLRRLMHSDDPKASLCGRIGPSIGRRFREPRIRSTPGPGAYDLTALPSGPTFSMRTRPKIVVPVGSTR</sequence>
<feature type="region of interest" description="Disordered" evidence="1">
    <location>
        <begin position="67"/>
        <end position="94"/>
    </location>
</feature>
<protein>
    <recommendedName>
        <fullName evidence="4">SHIPPO repeat domain-containing protein</fullName>
    </recommendedName>
</protein>
<dbReference type="EMBL" id="VDLU01000001">
    <property type="protein sequence ID" value="TNJ29921.1"/>
    <property type="molecule type" value="Genomic_DNA"/>
</dbReference>
<organism evidence="2 3">
    <name type="scientific">Giardia muris</name>
    <dbReference type="NCBI Taxonomy" id="5742"/>
    <lineage>
        <taxon>Eukaryota</taxon>
        <taxon>Metamonada</taxon>
        <taxon>Diplomonadida</taxon>
        <taxon>Hexamitidae</taxon>
        <taxon>Giardiinae</taxon>
        <taxon>Giardia</taxon>
    </lineage>
</organism>
<evidence type="ECO:0000313" key="3">
    <source>
        <dbReference type="Proteomes" id="UP000315496"/>
    </source>
</evidence>
<name>A0A4Z1TBM4_GIAMU</name>
<evidence type="ECO:0008006" key="4">
    <source>
        <dbReference type="Google" id="ProtNLM"/>
    </source>
</evidence>
<feature type="compositionally biased region" description="Low complexity" evidence="1">
    <location>
        <begin position="280"/>
        <end position="290"/>
    </location>
</feature>
<dbReference type="VEuPathDB" id="GiardiaDB:GMRT_15873"/>
<dbReference type="Proteomes" id="UP000315496">
    <property type="component" value="Chromosome 1"/>
</dbReference>
<keyword evidence="3" id="KW-1185">Reference proteome</keyword>
<proteinExistence type="predicted"/>
<dbReference type="OrthoDB" id="429991at2759"/>
<dbReference type="AlphaFoldDB" id="A0A4Z1TBM4"/>
<feature type="region of interest" description="Disordered" evidence="1">
    <location>
        <begin position="264"/>
        <end position="336"/>
    </location>
</feature>